<organism evidence="10 11">
    <name type="scientific">Eubacterium limosum</name>
    <dbReference type="NCBI Taxonomy" id="1736"/>
    <lineage>
        <taxon>Bacteria</taxon>
        <taxon>Bacillati</taxon>
        <taxon>Bacillota</taxon>
        <taxon>Clostridia</taxon>
        <taxon>Eubacteriales</taxon>
        <taxon>Eubacteriaceae</taxon>
        <taxon>Eubacterium</taxon>
    </lineage>
</organism>
<evidence type="ECO:0008006" key="12">
    <source>
        <dbReference type="Google" id="ProtNLM"/>
    </source>
</evidence>
<dbReference type="Proteomes" id="UP000192391">
    <property type="component" value="Chromosome"/>
</dbReference>
<proteinExistence type="predicted"/>
<evidence type="ECO:0000256" key="6">
    <source>
        <dbReference type="ARBA" id="ARBA00023027"/>
    </source>
</evidence>
<dbReference type="InterPro" id="IPR016205">
    <property type="entry name" value="Glycerol_DH"/>
</dbReference>
<keyword evidence="9" id="KW-1208">Phospholipid metabolism</keyword>
<dbReference type="PANTHER" id="PTHR43616:SF5">
    <property type="entry name" value="GLYCEROL DEHYDROGENASE 1"/>
    <property type="match status" value="1"/>
</dbReference>
<dbReference type="GO" id="GO:0008654">
    <property type="term" value="P:phospholipid biosynthetic process"/>
    <property type="evidence" value="ECO:0007669"/>
    <property type="project" value="UniProtKB-KW"/>
</dbReference>
<evidence type="ECO:0000256" key="1">
    <source>
        <dbReference type="ARBA" id="ARBA00022490"/>
    </source>
</evidence>
<dbReference type="AlphaFoldDB" id="A0AAC9W4J4"/>
<dbReference type="GO" id="GO:0046872">
    <property type="term" value="F:metal ion binding"/>
    <property type="evidence" value="ECO:0007669"/>
    <property type="project" value="UniProtKB-KW"/>
</dbReference>
<evidence type="ECO:0000313" key="10">
    <source>
        <dbReference type="EMBL" id="ARD66973.1"/>
    </source>
</evidence>
<keyword evidence="3" id="KW-0479">Metal-binding</keyword>
<dbReference type="EMBL" id="CP019962">
    <property type="protein sequence ID" value="ARD66973.1"/>
    <property type="molecule type" value="Genomic_DNA"/>
</dbReference>
<keyword evidence="7" id="KW-0443">Lipid metabolism</keyword>
<dbReference type="Gene3D" id="1.20.1090.10">
    <property type="entry name" value="Dehydroquinate synthase-like - alpha domain"/>
    <property type="match status" value="1"/>
</dbReference>
<keyword evidence="4" id="KW-0521">NADP</keyword>
<reference evidence="11" key="1">
    <citation type="journal article" date="2017" name="Sci. Rep.">
        <title>Determination of the Genome and Primary Transcriptome of Syngas Fermenting Eubacterium limosum ATCC 8486.</title>
        <authorList>
            <person name="Song Y."/>
            <person name="Shin J."/>
            <person name="Jeong Y."/>
            <person name="Jin S."/>
            <person name="Lee J.K."/>
            <person name="Kim D.R."/>
            <person name="Kim S.C."/>
            <person name="Cho S."/>
            <person name="Cho B.K."/>
        </authorList>
    </citation>
    <scope>NUCLEOTIDE SEQUENCE [LARGE SCALE GENOMIC DNA]</scope>
    <source>
        <strain evidence="11">ATCC 8486</strain>
    </source>
</reference>
<dbReference type="PANTHER" id="PTHR43616">
    <property type="entry name" value="GLYCEROL DEHYDROGENASE"/>
    <property type="match status" value="1"/>
</dbReference>
<accession>A0AAC9W4J4</accession>
<dbReference type="KEGG" id="elim:B2M23_16190"/>
<evidence type="ECO:0000256" key="3">
    <source>
        <dbReference type="ARBA" id="ARBA00022723"/>
    </source>
</evidence>
<name>A0AAC9W4J4_EUBLI</name>
<dbReference type="SUPFAM" id="SSF56796">
    <property type="entry name" value="Dehydroquinate synthase-like"/>
    <property type="match status" value="1"/>
</dbReference>
<protein>
    <recommendedName>
        <fullName evidence="12">Glycerol-1-phosphate dehydrogenase [NAD(P)+]</fullName>
    </recommendedName>
</protein>
<dbReference type="InterPro" id="IPR032837">
    <property type="entry name" value="G1PDH"/>
</dbReference>
<sequence length="488" mass="55609">MLQLERNKMIMADPRLIYADPRDLDTLRNALKDNDPEGKLCPILMDQIYIQKKAIELLPEIISEHTRGKKILMVSDMTPYFRGKDSLKEQIYYLLSQNFDVLWLTLDNHDHVLHAVDEESTRIQEVIRTHQADCVLGIGGGTITDLCKDASHAVDDSIPLIIVQTALSVNAFSDGISIMLKNGVKCSLPTRYPSVLVIDLDVIEQAPMERNLAGYGDVLATWTAPVDWYLSYKLGMNNTYNDPSCDILRTQNSELLEQSARLAAKDQETFELLAKVLTLSGLAMGIAGESSPSSGTEHIITHLLDMAADKQHRDVAFHGAQVSIGTIFTAIAWDILLNEFDPTSVDLEKCFPTEEKMKSMVYESFEWIKKETADECWKGYQKKLENWKSNKENFKKFLRNWDIIKTEIQNVVVPPQHLCEQMRAAGAPTHYSQMTPSIDEKTARWALRNCHLYRNRFTLSDLLFYIGWWNDDFIERLIQRASELDAGL</sequence>
<dbReference type="Gene3D" id="3.40.50.1970">
    <property type="match status" value="1"/>
</dbReference>
<keyword evidence="2" id="KW-0444">Lipid biosynthesis</keyword>
<dbReference type="GO" id="GO:0016614">
    <property type="term" value="F:oxidoreductase activity, acting on CH-OH group of donors"/>
    <property type="evidence" value="ECO:0007669"/>
    <property type="project" value="InterPro"/>
</dbReference>
<evidence type="ECO:0000256" key="8">
    <source>
        <dbReference type="ARBA" id="ARBA00023209"/>
    </source>
</evidence>
<keyword evidence="6" id="KW-0520">NAD</keyword>
<evidence type="ECO:0000256" key="5">
    <source>
        <dbReference type="ARBA" id="ARBA00023002"/>
    </source>
</evidence>
<keyword evidence="1" id="KW-0963">Cytoplasm</keyword>
<keyword evidence="5" id="KW-0560">Oxidoreductase</keyword>
<evidence type="ECO:0000256" key="7">
    <source>
        <dbReference type="ARBA" id="ARBA00023098"/>
    </source>
</evidence>
<evidence type="ECO:0000313" key="11">
    <source>
        <dbReference type="Proteomes" id="UP000192391"/>
    </source>
</evidence>
<evidence type="ECO:0000256" key="4">
    <source>
        <dbReference type="ARBA" id="ARBA00022857"/>
    </source>
</evidence>
<keyword evidence="8" id="KW-0594">Phospholipid biosynthesis</keyword>
<evidence type="ECO:0000256" key="9">
    <source>
        <dbReference type="ARBA" id="ARBA00023264"/>
    </source>
</evidence>
<evidence type="ECO:0000256" key="2">
    <source>
        <dbReference type="ARBA" id="ARBA00022516"/>
    </source>
</evidence>
<gene>
    <name evidence="10" type="ORF">B2M23_16190</name>
</gene>
<dbReference type="Pfam" id="PF13685">
    <property type="entry name" value="Fe-ADH_2"/>
    <property type="match status" value="1"/>
</dbReference>